<dbReference type="SUPFAM" id="SSF50630">
    <property type="entry name" value="Acid proteases"/>
    <property type="match status" value="1"/>
</dbReference>
<dbReference type="InterPro" id="IPR021109">
    <property type="entry name" value="Peptidase_aspartic_dom_sf"/>
</dbReference>
<reference evidence="4" key="1">
    <citation type="submission" date="2015-08" db="EMBL/GenBank/DDBJ databases">
        <title>Genome sequence of the strict anaerobe Clostridium homopropionicum LuHBu1 (DSM 5847T).</title>
        <authorList>
            <person name="Poehlein A."/>
            <person name="Beck M."/>
            <person name="Schiel-Bengelsdorf B."/>
            <person name="Bengelsdorf F.R."/>
            <person name="Daniel R."/>
            <person name="Duerre P."/>
        </authorList>
    </citation>
    <scope>NUCLEOTIDE SEQUENCE [LARGE SCALE GENOMIC DNA]</scope>
    <source>
        <strain evidence="4">DSM 5847</strain>
    </source>
</reference>
<organism evidence="3 4">
    <name type="scientific">Clostridium homopropionicum DSM 5847</name>
    <dbReference type="NCBI Taxonomy" id="1121318"/>
    <lineage>
        <taxon>Bacteria</taxon>
        <taxon>Bacillati</taxon>
        <taxon>Bacillota</taxon>
        <taxon>Clostridia</taxon>
        <taxon>Eubacteriales</taxon>
        <taxon>Clostridiaceae</taxon>
        <taxon>Clostridium</taxon>
    </lineage>
</organism>
<dbReference type="InterPro" id="IPR001995">
    <property type="entry name" value="Peptidase_A2_cat"/>
</dbReference>
<feature type="domain" description="Peptidase A2" evidence="2">
    <location>
        <begin position="26"/>
        <end position="65"/>
    </location>
</feature>
<dbReference type="EMBL" id="LHUR01000036">
    <property type="protein sequence ID" value="KOA18745.1"/>
    <property type="molecule type" value="Genomic_DNA"/>
</dbReference>
<dbReference type="RefSeq" id="WP_052222499.1">
    <property type="nucleotide sequence ID" value="NZ_LHUR01000036.1"/>
</dbReference>
<sequence length="126" mass="14117">MKIAFKNELLHTSLEIIYKGKTKIVNDMIIDTGASHTIISPDAVIELDVEPEGQDEFVTMYGIGGEQYAYRKSIEGIKMCNHELKDIKIDFGLVDDYGKINGLLGLDILLNLNVNIDLKNFTLSIQ</sequence>
<dbReference type="Gene3D" id="2.40.70.10">
    <property type="entry name" value="Acid Proteases"/>
    <property type="match status" value="1"/>
</dbReference>
<proteinExistence type="predicted"/>
<evidence type="ECO:0000259" key="2">
    <source>
        <dbReference type="PROSITE" id="PS50175"/>
    </source>
</evidence>
<evidence type="ECO:0000313" key="4">
    <source>
        <dbReference type="Proteomes" id="UP000037043"/>
    </source>
</evidence>
<dbReference type="Pfam" id="PF13975">
    <property type="entry name" value="gag-asp_proteas"/>
    <property type="match status" value="1"/>
</dbReference>
<comment type="caution">
    <text evidence="3">The sequence shown here is derived from an EMBL/GenBank/DDBJ whole genome shotgun (WGS) entry which is preliminary data.</text>
</comment>
<dbReference type="GO" id="GO:0006508">
    <property type="term" value="P:proteolysis"/>
    <property type="evidence" value="ECO:0007669"/>
    <property type="project" value="UniProtKB-KW"/>
</dbReference>
<protein>
    <submittedName>
        <fullName evidence="3">Retroviral aspartyl protease</fullName>
    </submittedName>
</protein>
<dbReference type="AlphaFoldDB" id="A0A0L6Z708"/>
<dbReference type="STRING" id="36844.SAMN04488501_110166"/>
<dbReference type="PATRIC" id="fig|1121318.3.peg.3042"/>
<keyword evidence="4" id="KW-1185">Reference proteome</keyword>
<name>A0A0L6Z708_9CLOT</name>
<dbReference type="PROSITE" id="PS50175">
    <property type="entry name" value="ASP_PROT_RETROV"/>
    <property type="match status" value="1"/>
</dbReference>
<keyword evidence="1" id="KW-0378">Hydrolase</keyword>
<accession>A0A0L6Z708</accession>
<keyword evidence="3" id="KW-0645">Protease</keyword>
<gene>
    <name evidence="3" type="ORF">CLHOM_30290</name>
</gene>
<evidence type="ECO:0000256" key="1">
    <source>
        <dbReference type="ARBA" id="ARBA00022801"/>
    </source>
</evidence>
<dbReference type="Proteomes" id="UP000037043">
    <property type="component" value="Unassembled WGS sequence"/>
</dbReference>
<dbReference type="GO" id="GO:0004190">
    <property type="term" value="F:aspartic-type endopeptidase activity"/>
    <property type="evidence" value="ECO:0007669"/>
    <property type="project" value="InterPro"/>
</dbReference>
<evidence type="ECO:0000313" key="3">
    <source>
        <dbReference type="EMBL" id="KOA18745.1"/>
    </source>
</evidence>